<keyword evidence="7" id="KW-1185">Reference proteome</keyword>
<dbReference type="InterPro" id="IPR001046">
    <property type="entry name" value="NRAMP_fam"/>
</dbReference>
<reference evidence="6 7" key="1">
    <citation type="submission" date="2014-04" db="EMBL/GenBank/DDBJ databases">
        <authorList>
            <consortium name="DOE Joint Genome Institute"/>
            <person name="Kuo A."/>
            <person name="Gay G."/>
            <person name="Dore J."/>
            <person name="Kohler A."/>
            <person name="Nagy L.G."/>
            <person name="Floudas D."/>
            <person name="Copeland A."/>
            <person name="Barry K.W."/>
            <person name="Cichocki N."/>
            <person name="Veneault-Fourrey C."/>
            <person name="LaButti K."/>
            <person name="Lindquist E.A."/>
            <person name="Lipzen A."/>
            <person name="Lundell T."/>
            <person name="Morin E."/>
            <person name="Murat C."/>
            <person name="Sun H."/>
            <person name="Tunlid A."/>
            <person name="Henrissat B."/>
            <person name="Grigoriev I.V."/>
            <person name="Hibbett D.S."/>
            <person name="Martin F."/>
            <person name="Nordberg H.P."/>
            <person name="Cantor M.N."/>
            <person name="Hua S.X."/>
        </authorList>
    </citation>
    <scope>NUCLEOTIDE SEQUENCE [LARGE SCALE GENOMIC DNA]</scope>
    <source>
        <strain evidence="7">h7</strain>
    </source>
</reference>
<evidence type="ECO:0000313" key="7">
    <source>
        <dbReference type="Proteomes" id="UP000053424"/>
    </source>
</evidence>
<organism evidence="6 7">
    <name type="scientific">Hebeloma cylindrosporum</name>
    <dbReference type="NCBI Taxonomy" id="76867"/>
    <lineage>
        <taxon>Eukaryota</taxon>
        <taxon>Fungi</taxon>
        <taxon>Dikarya</taxon>
        <taxon>Basidiomycota</taxon>
        <taxon>Agaricomycotina</taxon>
        <taxon>Agaricomycetes</taxon>
        <taxon>Agaricomycetidae</taxon>
        <taxon>Agaricales</taxon>
        <taxon>Agaricineae</taxon>
        <taxon>Hymenogastraceae</taxon>
        <taxon>Hebeloma</taxon>
    </lineage>
</organism>
<proteinExistence type="predicted"/>
<protein>
    <submittedName>
        <fullName evidence="6">Uncharacterized protein</fullName>
    </submittedName>
</protein>
<dbReference type="PANTHER" id="PTHR11706">
    <property type="entry name" value="SOLUTE CARRIER PROTEIN FAMILY 11 MEMBER"/>
    <property type="match status" value="1"/>
</dbReference>
<gene>
    <name evidence="6" type="ORF">M413DRAFT_228780</name>
</gene>
<dbReference type="GO" id="GO:0015086">
    <property type="term" value="F:cadmium ion transmembrane transporter activity"/>
    <property type="evidence" value="ECO:0007669"/>
    <property type="project" value="TreeGrafter"/>
</dbReference>
<reference evidence="7" key="2">
    <citation type="submission" date="2015-01" db="EMBL/GenBank/DDBJ databases">
        <title>Evolutionary Origins and Diversification of the Mycorrhizal Mutualists.</title>
        <authorList>
            <consortium name="DOE Joint Genome Institute"/>
            <consortium name="Mycorrhizal Genomics Consortium"/>
            <person name="Kohler A."/>
            <person name="Kuo A."/>
            <person name="Nagy L.G."/>
            <person name="Floudas D."/>
            <person name="Copeland A."/>
            <person name="Barry K.W."/>
            <person name="Cichocki N."/>
            <person name="Veneault-Fourrey C."/>
            <person name="LaButti K."/>
            <person name="Lindquist E.A."/>
            <person name="Lipzen A."/>
            <person name="Lundell T."/>
            <person name="Morin E."/>
            <person name="Murat C."/>
            <person name="Riley R."/>
            <person name="Ohm R."/>
            <person name="Sun H."/>
            <person name="Tunlid A."/>
            <person name="Henrissat B."/>
            <person name="Grigoriev I.V."/>
            <person name="Hibbett D.S."/>
            <person name="Martin F."/>
        </authorList>
    </citation>
    <scope>NUCLEOTIDE SEQUENCE [LARGE SCALE GENOMIC DNA]</scope>
    <source>
        <strain evidence="7">h7</strain>
    </source>
</reference>
<dbReference type="HOGENOM" id="CLU_2277845_0_0_1"/>
<comment type="subcellular location">
    <subcellularLocation>
        <location evidence="1">Membrane</location>
        <topology evidence="1">Multi-pass membrane protein</topology>
    </subcellularLocation>
</comment>
<dbReference type="PANTHER" id="PTHR11706:SF101">
    <property type="entry name" value="MANGANESE TRANSPORTER SMF1"/>
    <property type="match status" value="1"/>
</dbReference>
<dbReference type="OrthoDB" id="409173at2759"/>
<sequence>MARVHDLGNSSSSRAKRGVAHGLRTIVHHFKRHVGVGIVCSVAYFDPGNWSVDLQAGSSFGYRPMLFVVLMAGLGAIVLQARTPLPNLLEQEKKIPHLDSVL</sequence>
<keyword evidence="3 5" id="KW-1133">Transmembrane helix</keyword>
<evidence type="ECO:0000256" key="3">
    <source>
        <dbReference type="ARBA" id="ARBA00022989"/>
    </source>
</evidence>
<dbReference type="GO" id="GO:0030026">
    <property type="term" value="P:intracellular manganese ion homeostasis"/>
    <property type="evidence" value="ECO:0007669"/>
    <property type="project" value="TreeGrafter"/>
</dbReference>
<evidence type="ECO:0000256" key="4">
    <source>
        <dbReference type="ARBA" id="ARBA00023136"/>
    </source>
</evidence>
<accession>A0A0C2YEY7</accession>
<dbReference type="GO" id="GO:0034755">
    <property type="term" value="P:iron ion transmembrane transport"/>
    <property type="evidence" value="ECO:0007669"/>
    <property type="project" value="TreeGrafter"/>
</dbReference>
<evidence type="ECO:0000313" key="6">
    <source>
        <dbReference type="EMBL" id="KIM48348.1"/>
    </source>
</evidence>
<keyword evidence="2 5" id="KW-0812">Transmembrane</keyword>
<evidence type="ECO:0000256" key="5">
    <source>
        <dbReference type="SAM" id="Phobius"/>
    </source>
</evidence>
<dbReference type="AlphaFoldDB" id="A0A0C2YEY7"/>
<evidence type="ECO:0000256" key="1">
    <source>
        <dbReference type="ARBA" id="ARBA00004141"/>
    </source>
</evidence>
<keyword evidence="4 5" id="KW-0472">Membrane</keyword>
<dbReference type="STRING" id="686832.A0A0C2YEY7"/>
<dbReference type="Proteomes" id="UP000053424">
    <property type="component" value="Unassembled WGS sequence"/>
</dbReference>
<evidence type="ECO:0000256" key="2">
    <source>
        <dbReference type="ARBA" id="ARBA00022692"/>
    </source>
</evidence>
<dbReference type="GO" id="GO:0005886">
    <property type="term" value="C:plasma membrane"/>
    <property type="evidence" value="ECO:0007669"/>
    <property type="project" value="TreeGrafter"/>
</dbReference>
<dbReference type="GO" id="GO:0005384">
    <property type="term" value="F:manganese ion transmembrane transporter activity"/>
    <property type="evidence" value="ECO:0007669"/>
    <property type="project" value="TreeGrafter"/>
</dbReference>
<dbReference type="EMBL" id="KN831769">
    <property type="protein sequence ID" value="KIM48348.1"/>
    <property type="molecule type" value="Genomic_DNA"/>
</dbReference>
<name>A0A0C2YEY7_HEBCY</name>
<feature type="transmembrane region" description="Helical" evidence="5">
    <location>
        <begin position="60"/>
        <end position="79"/>
    </location>
</feature>